<sequence>MPSIVTNPTMSASNSKLSKRRRFQTPITNFFPSVPSESQSADGHAVSNNHYSASTFSATPVVPAKVQASLLSVGMRVRKSVADGYKTQLSLEAEKAKVAVVATQSHLAQSYYGNTRHAELAPFSGLSKSIDDPHSIVTDDGDAFSLPPSSQESIISTGSYASGLNGQKRSFDFEDDLYADEDETRQNAPRERIILSPRRRVLAQHSSNLPKMDLDDFEEASFLRQREEVDSDYMRMDCA</sequence>
<proteinExistence type="inferred from homology"/>
<comment type="subcellular location">
    <subcellularLocation>
        <location evidence="2">Cytoplasm</location>
    </subcellularLocation>
    <subcellularLocation>
        <location evidence="1">Nucleus</location>
    </subcellularLocation>
</comment>
<keyword evidence="4" id="KW-0963">Cytoplasm</keyword>
<organism evidence="7 8">
    <name type="scientific">Penicillium brasilianum</name>
    <dbReference type="NCBI Taxonomy" id="104259"/>
    <lineage>
        <taxon>Eukaryota</taxon>
        <taxon>Fungi</taxon>
        <taxon>Dikarya</taxon>
        <taxon>Ascomycota</taxon>
        <taxon>Pezizomycotina</taxon>
        <taxon>Eurotiomycetes</taxon>
        <taxon>Eurotiomycetidae</taxon>
        <taxon>Eurotiales</taxon>
        <taxon>Aspergillaceae</taxon>
        <taxon>Penicillium</taxon>
    </lineage>
</organism>
<evidence type="ECO:0000256" key="2">
    <source>
        <dbReference type="ARBA" id="ARBA00004496"/>
    </source>
</evidence>
<evidence type="ECO:0000256" key="6">
    <source>
        <dbReference type="SAM" id="MobiDB-lite"/>
    </source>
</evidence>
<dbReference type="GO" id="GO:1990846">
    <property type="term" value="F:ribonucleoside-diphosphate reductase inhibitor activity"/>
    <property type="evidence" value="ECO:0007669"/>
    <property type="project" value="TreeGrafter"/>
</dbReference>
<accession>A0A0F7VI17</accession>
<dbReference type="Proteomes" id="UP000042958">
    <property type="component" value="Unassembled WGS sequence"/>
</dbReference>
<reference evidence="8" key="1">
    <citation type="journal article" date="2015" name="Genome Announc.">
        <title>Draft genome sequence of the fungus Penicillium brasilianum MG11.</title>
        <authorList>
            <person name="Horn F."/>
            <person name="Linde J."/>
            <person name="Mattern D.J."/>
            <person name="Walther G."/>
            <person name="Guthke R."/>
            <person name="Brakhage A.A."/>
            <person name="Valiante V."/>
        </authorList>
    </citation>
    <scope>NUCLEOTIDE SEQUENCE [LARGE SCALE GENOMIC DNA]</scope>
    <source>
        <strain evidence="8">MG11</strain>
    </source>
</reference>
<dbReference type="InterPro" id="IPR013900">
    <property type="entry name" value="RNR_inhibitor"/>
</dbReference>
<dbReference type="Pfam" id="PF08591">
    <property type="entry name" value="RNR_inhib"/>
    <property type="match status" value="1"/>
</dbReference>
<evidence type="ECO:0000256" key="4">
    <source>
        <dbReference type="ARBA" id="ARBA00022490"/>
    </source>
</evidence>
<feature type="region of interest" description="Disordered" evidence="6">
    <location>
        <begin position="1"/>
        <end position="20"/>
    </location>
</feature>
<dbReference type="AlphaFoldDB" id="A0A0F7VI17"/>
<feature type="compositionally biased region" description="Polar residues" evidence="6">
    <location>
        <begin position="1"/>
        <end position="16"/>
    </location>
</feature>
<evidence type="ECO:0000256" key="1">
    <source>
        <dbReference type="ARBA" id="ARBA00004123"/>
    </source>
</evidence>
<gene>
    <name evidence="7" type="ORF">PMG11_03716</name>
</gene>
<dbReference type="GO" id="GO:0008104">
    <property type="term" value="P:intracellular protein localization"/>
    <property type="evidence" value="ECO:0007669"/>
    <property type="project" value="TreeGrafter"/>
</dbReference>
<dbReference type="EMBL" id="CDHK01000003">
    <property type="protein sequence ID" value="CEO59027.1"/>
    <property type="molecule type" value="Genomic_DNA"/>
</dbReference>
<name>A0A0F7VI17_PENBI</name>
<dbReference type="PANTHER" id="PTHR28081">
    <property type="entry name" value="DAMAGE-REGULATED IMPORT FACILITATOR 1-RELATED"/>
    <property type="match status" value="1"/>
</dbReference>
<dbReference type="PANTHER" id="PTHR28081:SF1">
    <property type="entry name" value="DAMAGE-REGULATED IMPORT FACILITATOR 1"/>
    <property type="match status" value="1"/>
</dbReference>
<evidence type="ECO:0000256" key="3">
    <source>
        <dbReference type="ARBA" id="ARBA00005459"/>
    </source>
</evidence>
<dbReference type="GO" id="GO:0005634">
    <property type="term" value="C:nucleus"/>
    <property type="evidence" value="ECO:0007669"/>
    <property type="project" value="UniProtKB-SubCell"/>
</dbReference>
<evidence type="ECO:0000256" key="5">
    <source>
        <dbReference type="ARBA" id="ARBA00023242"/>
    </source>
</evidence>
<evidence type="ECO:0000313" key="8">
    <source>
        <dbReference type="Proteomes" id="UP000042958"/>
    </source>
</evidence>
<dbReference type="GO" id="GO:0005737">
    <property type="term" value="C:cytoplasm"/>
    <property type="evidence" value="ECO:0007669"/>
    <property type="project" value="UniProtKB-SubCell"/>
</dbReference>
<comment type="similarity">
    <text evidence="3">Belongs to the DIF1/spd1 family.</text>
</comment>
<keyword evidence="8" id="KW-1185">Reference proteome</keyword>
<evidence type="ECO:0000313" key="7">
    <source>
        <dbReference type="EMBL" id="CEO59027.1"/>
    </source>
</evidence>
<protein>
    <submittedName>
        <fullName evidence="7">Uncharacterized protein</fullName>
    </submittedName>
</protein>
<keyword evidence="5" id="KW-0539">Nucleus</keyword>
<dbReference type="OrthoDB" id="4072855at2759"/>